<protein>
    <recommendedName>
        <fullName evidence="1">Hydantoinase B/oxoprolinase domain-containing protein</fullName>
    </recommendedName>
</protein>
<dbReference type="EMBL" id="CP045201">
    <property type="protein sequence ID" value="QOL83080.1"/>
    <property type="molecule type" value="Genomic_DNA"/>
</dbReference>
<name>A0A7L9WVH6_9RHOB</name>
<dbReference type="KEGG" id="pshq:F3W81_03190"/>
<organism evidence="2 3">
    <name type="scientific">Pseudooceanicola spongiae</name>
    <dbReference type="NCBI Taxonomy" id="2613965"/>
    <lineage>
        <taxon>Bacteria</taxon>
        <taxon>Pseudomonadati</taxon>
        <taxon>Pseudomonadota</taxon>
        <taxon>Alphaproteobacteria</taxon>
        <taxon>Rhodobacterales</taxon>
        <taxon>Paracoccaceae</taxon>
        <taxon>Pseudooceanicola</taxon>
    </lineage>
</organism>
<sequence>MIASDRLNALCDRYELEDISELSQGIITRSEKMTREAMRKLPGGTYHGASCFDGPGGQVIDLQVAVTVEAKRARSSSI</sequence>
<dbReference type="GO" id="GO:0003824">
    <property type="term" value="F:catalytic activity"/>
    <property type="evidence" value="ECO:0007669"/>
    <property type="project" value="InterPro"/>
</dbReference>
<keyword evidence="3" id="KW-1185">Reference proteome</keyword>
<dbReference type="InterPro" id="IPR003692">
    <property type="entry name" value="Hydantoinase_B"/>
</dbReference>
<dbReference type="AlphaFoldDB" id="A0A7L9WVH6"/>
<reference evidence="2 3" key="1">
    <citation type="submission" date="2019-10" db="EMBL/GenBank/DDBJ databases">
        <title>Pseudopuniceibacterium sp. HQ09 islated from Antarctica.</title>
        <authorList>
            <person name="Liao L."/>
            <person name="Su S."/>
            <person name="Chen B."/>
            <person name="Yu Y."/>
        </authorList>
    </citation>
    <scope>NUCLEOTIDE SEQUENCE [LARGE SCALE GENOMIC DNA]</scope>
    <source>
        <strain evidence="2 3">HQ09</strain>
    </source>
</reference>
<dbReference type="Pfam" id="PF02538">
    <property type="entry name" value="Hydantoinase_B"/>
    <property type="match status" value="1"/>
</dbReference>
<feature type="domain" description="Hydantoinase B/oxoprolinase" evidence="1">
    <location>
        <begin position="3"/>
        <end position="73"/>
    </location>
</feature>
<evidence type="ECO:0000313" key="3">
    <source>
        <dbReference type="Proteomes" id="UP000594118"/>
    </source>
</evidence>
<dbReference type="Proteomes" id="UP000594118">
    <property type="component" value="Chromosome"/>
</dbReference>
<evidence type="ECO:0000259" key="1">
    <source>
        <dbReference type="Pfam" id="PF02538"/>
    </source>
</evidence>
<gene>
    <name evidence="2" type="ORF">F3W81_03190</name>
</gene>
<proteinExistence type="predicted"/>
<accession>A0A7L9WVH6</accession>
<evidence type="ECO:0000313" key="2">
    <source>
        <dbReference type="EMBL" id="QOL83080.1"/>
    </source>
</evidence>